<dbReference type="Proteomes" id="UP000236592">
    <property type="component" value="Chromosome"/>
</dbReference>
<evidence type="ECO:0000313" key="3">
    <source>
        <dbReference type="EMBL" id="AUS04079.1"/>
    </source>
</evidence>
<dbReference type="SUPFAM" id="SSF49772">
    <property type="entry name" value="Ecotin, trypsin inhibitor"/>
    <property type="match status" value="1"/>
</dbReference>
<keyword evidence="4" id="KW-1185">Reference proteome</keyword>
<dbReference type="OrthoDB" id="997196at2"/>
<accession>A0A2I7SDV7</accession>
<protein>
    <submittedName>
        <fullName evidence="3">Proteinase inhibitor</fullName>
    </submittedName>
</protein>
<dbReference type="PANTHER" id="PTHR35890:SF3">
    <property type="entry name" value="ECOTIN"/>
    <property type="match status" value="1"/>
</dbReference>
<keyword evidence="2" id="KW-0732">Signal</keyword>
<dbReference type="InterPro" id="IPR027438">
    <property type="entry name" value="Ecotin_C"/>
</dbReference>
<proteinExistence type="inferred from homology"/>
<dbReference type="KEGG" id="taj:C1A40_00635"/>
<name>A0A2I7SDV7_9FLAO</name>
<dbReference type="RefSeq" id="WP_102994201.1">
    <property type="nucleotide sequence ID" value="NZ_CP025938.1"/>
</dbReference>
<dbReference type="InterPro" id="IPR036198">
    <property type="entry name" value="Ecotin_sf"/>
</dbReference>
<evidence type="ECO:0000256" key="1">
    <source>
        <dbReference type="ARBA" id="ARBA00010558"/>
    </source>
</evidence>
<dbReference type="EMBL" id="CP025938">
    <property type="protein sequence ID" value="AUS04079.1"/>
    <property type="molecule type" value="Genomic_DNA"/>
</dbReference>
<dbReference type="InterPro" id="IPR005658">
    <property type="entry name" value="Prot_inh_ecotin"/>
</dbReference>
<organism evidence="3 4">
    <name type="scientific">Pseudotamlana carrageenivorans</name>
    <dbReference type="NCBI Taxonomy" id="2069432"/>
    <lineage>
        <taxon>Bacteria</taxon>
        <taxon>Pseudomonadati</taxon>
        <taxon>Bacteroidota</taxon>
        <taxon>Flavobacteriia</taxon>
        <taxon>Flavobacteriales</taxon>
        <taxon>Flavobacteriaceae</taxon>
        <taxon>Pseudotamlana</taxon>
    </lineage>
</organism>
<reference evidence="4" key="1">
    <citation type="submission" date="2018-01" db="EMBL/GenBank/DDBJ databases">
        <title>Complete genome of Tamlana sp. UJ94.</title>
        <authorList>
            <person name="Jung J."/>
            <person name="Chung D."/>
            <person name="Bae S.S."/>
            <person name="Baek K."/>
        </authorList>
    </citation>
    <scope>NUCLEOTIDE SEQUENCE [LARGE SCALE GENOMIC DNA]</scope>
    <source>
        <strain evidence="4">UJ94</strain>
    </source>
</reference>
<dbReference type="GO" id="GO:0004867">
    <property type="term" value="F:serine-type endopeptidase inhibitor activity"/>
    <property type="evidence" value="ECO:0007669"/>
    <property type="project" value="InterPro"/>
</dbReference>
<evidence type="ECO:0000313" key="4">
    <source>
        <dbReference type="Proteomes" id="UP000236592"/>
    </source>
</evidence>
<gene>
    <name evidence="3" type="ORF">C1A40_00635</name>
</gene>
<dbReference type="PANTHER" id="PTHR35890">
    <property type="match status" value="1"/>
</dbReference>
<evidence type="ECO:0000256" key="2">
    <source>
        <dbReference type="SAM" id="SignalP"/>
    </source>
</evidence>
<sequence length="171" mass="19472">MKFNFLIMLALIVLFSCKAQNNTTTTKNSKTEMTATTKTHDISMYPEASNDQLRHIINLPATEDDNAFKVELYAGKIGEVDCNQAFLSGEFQEETVSGWGYPYYNFITNGAIFSTGRLCPDETKYKAFVSTKGELMRYNSKLPIVVYTPKGYEVRYKIWARNNVEQTAIIK</sequence>
<feature type="signal peptide" evidence="2">
    <location>
        <begin position="1"/>
        <end position="21"/>
    </location>
</feature>
<dbReference type="Gene3D" id="2.60.40.550">
    <property type="entry name" value="Ecotin"/>
    <property type="match status" value="1"/>
</dbReference>
<dbReference type="PROSITE" id="PS51257">
    <property type="entry name" value="PROKAR_LIPOPROTEIN"/>
    <property type="match status" value="1"/>
</dbReference>
<comment type="similarity">
    <text evidence="1">Belongs to the protease inhibitor I11 (ecotin) family.</text>
</comment>
<feature type="chain" id="PRO_5014366978" evidence="2">
    <location>
        <begin position="22"/>
        <end position="171"/>
    </location>
</feature>
<dbReference type="AlphaFoldDB" id="A0A2I7SDV7"/>
<dbReference type="PIRSF" id="PIRSF006865">
    <property type="entry name" value="Prot_inh_ecotin"/>
    <property type="match status" value="1"/>
</dbReference>
<dbReference type="Gene3D" id="4.10.1230.10">
    <property type="entry name" value="Ecotin, trypsin inhibitor"/>
    <property type="match status" value="1"/>
</dbReference>
<dbReference type="Pfam" id="PF03974">
    <property type="entry name" value="Ecotin"/>
    <property type="match status" value="1"/>
</dbReference>